<dbReference type="Proteomes" id="UP000254575">
    <property type="component" value="Unassembled WGS sequence"/>
</dbReference>
<evidence type="ECO:0000256" key="8">
    <source>
        <dbReference type="ARBA" id="ARBA00022741"/>
    </source>
</evidence>
<reference evidence="14 15" key="1">
    <citation type="submission" date="2018-06" db="EMBL/GenBank/DDBJ databases">
        <authorList>
            <consortium name="Pathogen Informatics"/>
            <person name="Doyle S."/>
        </authorList>
    </citation>
    <scope>NUCLEOTIDE SEQUENCE [LARGE SCALE GENOMIC DNA]</scope>
    <source>
        <strain evidence="14 15">NCTC10717</strain>
    </source>
</reference>
<dbReference type="EMBL" id="UHIA01000004">
    <property type="protein sequence ID" value="SUO97634.1"/>
    <property type="molecule type" value="Genomic_DNA"/>
</dbReference>
<keyword evidence="11 13" id="KW-0443">Lipid metabolism</keyword>
<dbReference type="GO" id="GO:0005886">
    <property type="term" value="C:plasma membrane"/>
    <property type="evidence" value="ECO:0007669"/>
    <property type="project" value="TreeGrafter"/>
</dbReference>
<dbReference type="GO" id="GO:0005524">
    <property type="term" value="F:ATP binding"/>
    <property type="evidence" value="ECO:0007669"/>
    <property type="project" value="UniProtKB-UniRule"/>
</dbReference>
<evidence type="ECO:0000256" key="3">
    <source>
        <dbReference type="ARBA" id="ARBA00012071"/>
    </source>
</evidence>
<dbReference type="PANTHER" id="PTHR42724">
    <property type="entry name" value="TETRAACYLDISACCHARIDE 4'-KINASE"/>
    <property type="match status" value="1"/>
</dbReference>
<dbReference type="AlphaFoldDB" id="A0A380MZH8"/>
<evidence type="ECO:0000313" key="15">
    <source>
        <dbReference type="Proteomes" id="UP000254575"/>
    </source>
</evidence>
<comment type="pathway">
    <text evidence="2 13">Glycolipid biosynthesis; lipid IV(A) biosynthesis; lipid IV(A) from (3R)-3-hydroxytetradecanoyl-[acyl-carrier-protein] and UDP-N-acetyl-alpha-D-glucosamine: step 6/6.</text>
</comment>
<evidence type="ECO:0000256" key="13">
    <source>
        <dbReference type="HAMAP-Rule" id="MF_00409"/>
    </source>
</evidence>
<dbReference type="HAMAP" id="MF_00409">
    <property type="entry name" value="LpxK"/>
    <property type="match status" value="1"/>
</dbReference>
<name>A0A380MZH8_9GAMM</name>
<feature type="binding site" evidence="13">
    <location>
        <begin position="60"/>
        <end position="67"/>
    </location>
    <ligand>
        <name>ATP</name>
        <dbReference type="ChEBI" id="CHEBI:30616"/>
    </ligand>
</feature>
<evidence type="ECO:0000256" key="1">
    <source>
        <dbReference type="ARBA" id="ARBA00002274"/>
    </source>
</evidence>
<dbReference type="EC" id="2.7.1.130" evidence="3 13"/>
<accession>A0A380MZH8</accession>
<evidence type="ECO:0000256" key="12">
    <source>
        <dbReference type="ARBA" id="ARBA00029757"/>
    </source>
</evidence>
<keyword evidence="10 13" id="KW-0067">ATP-binding</keyword>
<keyword evidence="7 13" id="KW-0808">Transferase</keyword>
<dbReference type="NCBIfam" id="TIGR00682">
    <property type="entry name" value="lpxK"/>
    <property type="match status" value="1"/>
</dbReference>
<dbReference type="PANTHER" id="PTHR42724:SF1">
    <property type="entry name" value="TETRAACYLDISACCHARIDE 4'-KINASE, MITOCHONDRIAL-RELATED"/>
    <property type="match status" value="1"/>
</dbReference>
<dbReference type="UniPathway" id="UPA00359">
    <property type="reaction ID" value="UER00482"/>
</dbReference>
<dbReference type="GO" id="GO:0009029">
    <property type="term" value="F:lipid-A 4'-kinase activity"/>
    <property type="evidence" value="ECO:0007669"/>
    <property type="project" value="UniProtKB-UniRule"/>
</dbReference>
<comment type="similarity">
    <text evidence="13">Belongs to the LpxK family.</text>
</comment>
<protein>
    <recommendedName>
        <fullName evidence="4 13">Tetraacyldisaccharide 4'-kinase</fullName>
        <ecNumber evidence="3 13">2.7.1.130</ecNumber>
    </recommendedName>
    <alternativeName>
        <fullName evidence="12 13">Lipid A 4'-kinase</fullName>
    </alternativeName>
</protein>
<dbReference type="SUPFAM" id="SSF52540">
    <property type="entry name" value="P-loop containing nucleoside triphosphate hydrolases"/>
    <property type="match status" value="1"/>
</dbReference>
<keyword evidence="6 13" id="KW-0441">Lipid A biosynthesis</keyword>
<dbReference type="RefSeq" id="WP_115218711.1">
    <property type="nucleotide sequence ID" value="NZ_UHIA01000004.1"/>
</dbReference>
<keyword evidence="9 13" id="KW-0418">Kinase</keyword>
<evidence type="ECO:0000256" key="2">
    <source>
        <dbReference type="ARBA" id="ARBA00004870"/>
    </source>
</evidence>
<evidence type="ECO:0000256" key="4">
    <source>
        <dbReference type="ARBA" id="ARBA00016436"/>
    </source>
</evidence>
<keyword evidence="5 13" id="KW-0444">Lipid biosynthesis</keyword>
<comment type="catalytic activity">
    <reaction evidence="13">
        <text>a lipid A disaccharide + ATP = a lipid IVA + ADP + H(+)</text>
        <dbReference type="Rhea" id="RHEA:67840"/>
        <dbReference type="ChEBI" id="CHEBI:15378"/>
        <dbReference type="ChEBI" id="CHEBI:30616"/>
        <dbReference type="ChEBI" id="CHEBI:176343"/>
        <dbReference type="ChEBI" id="CHEBI:176425"/>
        <dbReference type="ChEBI" id="CHEBI:456216"/>
        <dbReference type="EC" id="2.7.1.130"/>
    </reaction>
</comment>
<evidence type="ECO:0000256" key="6">
    <source>
        <dbReference type="ARBA" id="ARBA00022556"/>
    </source>
</evidence>
<evidence type="ECO:0000256" key="7">
    <source>
        <dbReference type="ARBA" id="ARBA00022679"/>
    </source>
</evidence>
<comment type="function">
    <text evidence="1 13">Transfers the gamma-phosphate of ATP to the 4'-position of a tetraacyldisaccharide 1-phosphate intermediate (termed DS-1-P) to form tetraacyldisaccharide 1,4'-bis-phosphate (lipid IVA).</text>
</comment>
<dbReference type="InterPro" id="IPR027417">
    <property type="entry name" value="P-loop_NTPase"/>
</dbReference>
<evidence type="ECO:0000256" key="11">
    <source>
        <dbReference type="ARBA" id="ARBA00023098"/>
    </source>
</evidence>
<dbReference type="Pfam" id="PF02606">
    <property type="entry name" value="LpxK"/>
    <property type="match status" value="1"/>
</dbReference>
<dbReference type="InterPro" id="IPR003758">
    <property type="entry name" value="LpxK"/>
</dbReference>
<evidence type="ECO:0000256" key="9">
    <source>
        <dbReference type="ARBA" id="ARBA00022777"/>
    </source>
</evidence>
<keyword evidence="8 13" id="KW-0547">Nucleotide-binding</keyword>
<keyword evidence="15" id="KW-1185">Reference proteome</keyword>
<dbReference type="GO" id="GO:0009245">
    <property type="term" value="P:lipid A biosynthetic process"/>
    <property type="evidence" value="ECO:0007669"/>
    <property type="project" value="UniProtKB-UniRule"/>
</dbReference>
<evidence type="ECO:0000256" key="10">
    <source>
        <dbReference type="ARBA" id="ARBA00022840"/>
    </source>
</evidence>
<sequence length="333" mass="36246">MADIPAFWRQKTILTWLLLPLAWLFGMAAAWRKRRLQISAQQWRVAQDVQAKILVVGNLSVGGNGKTPVVIAAARALQAKGVAVAVISRGYGGTAKQVMAVDADTDAALCGDEPKLIAMAADCPVIVGKARQKAVEYVLRHFPQTQWIISDDGLQHYALPRDAEWLVVAPDLRLGNGFLLPAGPLRESPARLQTVDAILFSGEAAHFRDCRPAQYCLKMHNTQWQTLAAETLPLAEIQNQACAVLTAIARPERFLQRVQALGIRPSAVSLLADHQALPPAAADFAPADSLLLMTGKDAVKTHDWPAALRARVRVLQYKAELPPELLECLLDSA</sequence>
<dbReference type="GO" id="GO:0009244">
    <property type="term" value="P:lipopolysaccharide core region biosynthetic process"/>
    <property type="evidence" value="ECO:0007669"/>
    <property type="project" value="TreeGrafter"/>
</dbReference>
<evidence type="ECO:0000256" key="5">
    <source>
        <dbReference type="ARBA" id="ARBA00022516"/>
    </source>
</evidence>
<proteinExistence type="inferred from homology"/>
<organism evidence="14 15">
    <name type="scientific">Suttonella indologenes</name>
    <dbReference type="NCBI Taxonomy" id="13276"/>
    <lineage>
        <taxon>Bacteria</taxon>
        <taxon>Pseudomonadati</taxon>
        <taxon>Pseudomonadota</taxon>
        <taxon>Gammaproteobacteria</taxon>
        <taxon>Cardiobacteriales</taxon>
        <taxon>Cardiobacteriaceae</taxon>
        <taxon>Suttonella</taxon>
    </lineage>
</organism>
<evidence type="ECO:0000313" key="14">
    <source>
        <dbReference type="EMBL" id="SUO97634.1"/>
    </source>
</evidence>
<gene>
    <name evidence="13 14" type="primary">lpxK</name>
    <name evidence="14" type="ORF">NCTC10717_01545</name>
</gene>
<dbReference type="OrthoDB" id="9766423at2"/>